<organism evidence="12 13">
    <name type="scientific">Sporomusa silvacetica DSM 10669</name>
    <dbReference type="NCBI Taxonomy" id="1123289"/>
    <lineage>
        <taxon>Bacteria</taxon>
        <taxon>Bacillati</taxon>
        <taxon>Bacillota</taxon>
        <taxon>Negativicutes</taxon>
        <taxon>Selenomonadales</taxon>
        <taxon>Sporomusaceae</taxon>
        <taxon>Sporomusa</taxon>
    </lineage>
</organism>
<evidence type="ECO:0000256" key="6">
    <source>
        <dbReference type="ARBA" id="ARBA00022741"/>
    </source>
</evidence>
<evidence type="ECO:0000256" key="8">
    <source>
        <dbReference type="ARBA" id="ARBA00022840"/>
    </source>
</evidence>
<accession>A0ABZ3IJ00</accession>
<protein>
    <recommendedName>
        <fullName evidence="4 11">6-carboxyhexanoate--CoA ligase</fullName>
        <ecNumber evidence="4 11">6.2.1.14</ecNumber>
    </recommendedName>
    <alternativeName>
        <fullName evidence="11">Pimeloyl-CoA synthase</fullName>
    </alternativeName>
</protein>
<keyword evidence="6 11" id="KW-0547">Nucleotide-binding</keyword>
<comment type="similarity">
    <text evidence="11">Belongs to the BioW family.</text>
</comment>
<evidence type="ECO:0000256" key="11">
    <source>
        <dbReference type="HAMAP-Rule" id="MF_00668"/>
    </source>
</evidence>
<keyword evidence="7 11" id="KW-0093">Biotin biosynthesis</keyword>
<comment type="function">
    <text evidence="11">Catalyzes the transformation of pimelate into pimeloyl-CoA with concomitant hydrolysis of ATP to AMP.</text>
</comment>
<gene>
    <name evidence="11 12" type="primary">bioW</name>
    <name evidence="12" type="ORF">SPSIL_017850</name>
</gene>
<proteinExistence type="inferred from homology"/>
<evidence type="ECO:0000313" key="12">
    <source>
        <dbReference type="EMBL" id="XFO65645.1"/>
    </source>
</evidence>
<evidence type="ECO:0000256" key="9">
    <source>
        <dbReference type="ARBA" id="ARBA00022842"/>
    </source>
</evidence>
<dbReference type="HAMAP" id="MF_00668">
    <property type="entry name" value="BioW"/>
    <property type="match status" value="1"/>
</dbReference>
<evidence type="ECO:0000256" key="3">
    <source>
        <dbReference type="ARBA" id="ARBA00011738"/>
    </source>
</evidence>
<comment type="subunit">
    <text evidence="3 11">Homodimer.</text>
</comment>
<comment type="catalytic activity">
    <reaction evidence="10 11">
        <text>heptanedioate + ATP + CoA = 6-carboxyhexanoyl-CoA + AMP + diphosphate</text>
        <dbReference type="Rhea" id="RHEA:14781"/>
        <dbReference type="ChEBI" id="CHEBI:30616"/>
        <dbReference type="ChEBI" id="CHEBI:33019"/>
        <dbReference type="ChEBI" id="CHEBI:36165"/>
        <dbReference type="ChEBI" id="CHEBI:57287"/>
        <dbReference type="ChEBI" id="CHEBI:57360"/>
        <dbReference type="ChEBI" id="CHEBI:456215"/>
        <dbReference type="EC" id="6.2.1.14"/>
    </reaction>
</comment>
<reference evidence="12" key="1">
    <citation type="submission" date="2024-05" db="EMBL/GenBank/DDBJ databases">
        <title>Isolation and characterization of Sporomusa carbonis sp. nov., a carboxydotrophic hydrogenogen in the genus of Sporomusa isolated from a charcoal burning pile.</title>
        <authorList>
            <person name="Boeer T."/>
            <person name="Rosenbaum F."/>
            <person name="Eysell L."/>
            <person name="Mueller V."/>
            <person name="Daniel R."/>
            <person name="Poehlein A."/>
        </authorList>
    </citation>
    <scope>NUCLEOTIDE SEQUENCE [LARGE SCALE GENOMIC DNA]</scope>
    <source>
        <strain evidence="12">DSM 10669</strain>
    </source>
</reference>
<dbReference type="NCBIfam" id="TIGR01204">
    <property type="entry name" value="bioW"/>
    <property type="match status" value="1"/>
</dbReference>
<evidence type="ECO:0000256" key="4">
    <source>
        <dbReference type="ARBA" id="ARBA00012984"/>
    </source>
</evidence>
<name>A0ABZ3IJ00_9FIRM</name>
<dbReference type="GO" id="GO:0042410">
    <property type="term" value="F:6-carboxyhexanoate-CoA ligase activity"/>
    <property type="evidence" value="ECO:0007669"/>
    <property type="project" value="UniProtKB-EC"/>
</dbReference>
<dbReference type="RefSeq" id="WP_094605014.1">
    <property type="nucleotide sequence ID" value="NZ_CP155573.1"/>
</dbReference>
<keyword evidence="5 11" id="KW-0436">Ligase</keyword>
<evidence type="ECO:0000256" key="7">
    <source>
        <dbReference type="ARBA" id="ARBA00022756"/>
    </source>
</evidence>
<sequence>MLYSVRMRAAQGDAHEKGGKHISGAERLVSQEQLPSVATAMLRRALFHSRGTADFINLTVETVLTENVQAVPCLPIATVAVPSVTAGRESAQAELIRAGVAPAAVAAAIEALAGLKSSLRGAMLVDAQTGVRLDDNGEKGIRVSRMDIADEQAYLCWLNRQGHSNIHIQEAVVLASKVMAAPGVVAELCWSDDPEYVTGYVSTPMLYTRFTKLKPYGSPIGGRIFFIKEGTDLEQLADYLQYQPVLISVPAEEASVDAIFD</sequence>
<dbReference type="NCBIfam" id="NF002360">
    <property type="entry name" value="PRK01322.1"/>
    <property type="match status" value="1"/>
</dbReference>
<comment type="pathway">
    <text evidence="2 11">Metabolic intermediate metabolism; pimeloyl-CoA biosynthesis; pimeloyl-CoA from pimelate: step 1/1.</text>
</comment>
<dbReference type="InterPro" id="IPR005499">
    <property type="entry name" value="BioW"/>
</dbReference>
<evidence type="ECO:0000256" key="10">
    <source>
        <dbReference type="ARBA" id="ARBA00049553"/>
    </source>
</evidence>
<keyword evidence="9 11" id="KW-0460">Magnesium</keyword>
<comment type="cofactor">
    <cofactor evidence="1 11">
        <name>Mg(2+)</name>
        <dbReference type="ChEBI" id="CHEBI:18420"/>
    </cofactor>
</comment>
<evidence type="ECO:0000256" key="5">
    <source>
        <dbReference type="ARBA" id="ARBA00022598"/>
    </source>
</evidence>
<evidence type="ECO:0000313" key="13">
    <source>
        <dbReference type="Proteomes" id="UP000216752"/>
    </source>
</evidence>
<keyword evidence="8 11" id="KW-0067">ATP-binding</keyword>
<dbReference type="EMBL" id="CP155573">
    <property type="protein sequence ID" value="XFO65645.1"/>
    <property type="molecule type" value="Genomic_DNA"/>
</dbReference>
<dbReference type="EC" id="6.2.1.14" evidence="4 11"/>
<keyword evidence="13" id="KW-1185">Reference proteome</keyword>
<dbReference type="Pfam" id="PF03744">
    <property type="entry name" value="BioW"/>
    <property type="match status" value="1"/>
</dbReference>
<evidence type="ECO:0000256" key="1">
    <source>
        <dbReference type="ARBA" id="ARBA00001946"/>
    </source>
</evidence>
<evidence type="ECO:0000256" key="2">
    <source>
        <dbReference type="ARBA" id="ARBA00005075"/>
    </source>
</evidence>
<dbReference type="Proteomes" id="UP000216752">
    <property type="component" value="Chromosome"/>
</dbReference>